<evidence type="ECO:0000256" key="2">
    <source>
        <dbReference type="ARBA" id="ARBA00022448"/>
    </source>
</evidence>
<gene>
    <name evidence="9 11" type="primary">tatA</name>
    <name evidence="11" type="ORF">F9B85_08355</name>
</gene>
<keyword evidence="7 9" id="KW-0811">Translocation</keyword>
<evidence type="ECO:0000256" key="7">
    <source>
        <dbReference type="ARBA" id="ARBA00023010"/>
    </source>
</evidence>
<dbReference type="Gene3D" id="1.20.5.3310">
    <property type="match status" value="1"/>
</dbReference>
<proteinExistence type="inferred from homology"/>
<comment type="caution">
    <text evidence="11">The sequence shown here is derived from an EMBL/GenBank/DDBJ whole genome shotgun (WGS) entry which is preliminary data.</text>
</comment>
<evidence type="ECO:0000256" key="5">
    <source>
        <dbReference type="ARBA" id="ARBA00022927"/>
    </source>
</evidence>
<evidence type="ECO:0000256" key="10">
    <source>
        <dbReference type="SAM" id="MobiDB-lite"/>
    </source>
</evidence>
<comment type="subcellular location">
    <subcellularLocation>
        <location evidence="1 9">Cell membrane</location>
        <topology evidence="1 9">Single-pass membrane protein</topology>
    </subcellularLocation>
</comment>
<dbReference type="NCBIfam" id="TIGR01411">
    <property type="entry name" value="tatAE"/>
    <property type="match status" value="1"/>
</dbReference>
<evidence type="ECO:0000256" key="4">
    <source>
        <dbReference type="ARBA" id="ARBA00022692"/>
    </source>
</evidence>
<dbReference type="OrthoDB" id="9800908at2"/>
<evidence type="ECO:0000256" key="8">
    <source>
        <dbReference type="ARBA" id="ARBA00023136"/>
    </source>
</evidence>
<reference evidence="11 12" key="1">
    <citation type="submission" date="2019-10" db="EMBL/GenBank/DDBJ databases">
        <title>Whole-genome sequence of the extremophile Heliorestis acidaminivorans DSM 24790.</title>
        <authorList>
            <person name="Kyndt J.A."/>
            <person name="Meyer T.E."/>
        </authorList>
    </citation>
    <scope>NUCLEOTIDE SEQUENCE [LARGE SCALE GENOMIC DNA]</scope>
    <source>
        <strain evidence="11 12">DSM 24790</strain>
    </source>
</reference>
<feature type="region of interest" description="Disordered" evidence="10">
    <location>
        <begin position="62"/>
        <end position="89"/>
    </location>
</feature>
<evidence type="ECO:0000256" key="9">
    <source>
        <dbReference type="HAMAP-Rule" id="MF_00236"/>
    </source>
</evidence>
<dbReference type="EMBL" id="WBXO01000005">
    <property type="protein sequence ID" value="KAB2952654.1"/>
    <property type="molecule type" value="Genomic_DNA"/>
</dbReference>
<evidence type="ECO:0000313" key="11">
    <source>
        <dbReference type="EMBL" id="KAB2952654.1"/>
    </source>
</evidence>
<accession>A0A6I0F0P7</accession>
<dbReference type="InterPro" id="IPR003369">
    <property type="entry name" value="TatA/B/E"/>
</dbReference>
<evidence type="ECO:0000256" key="1">
    <source>
        <dbReference type="ARBA" id="ARBA00004162"/>
    </source>
</evidence>
<organism evidence="11 12">
    <name type="scientific">Heliorestis acidaminivorans</name>
    <dbReference type="NCBI Taxonomy" id="553427"/>
    <lineage>
        <taxon>Bacteria</taxon>
        <taxon>Bacillati</taxon>
        <taxon>Bacillota</taxon>
        <taxon>Clostridia</taxon>
        <taxon>Eubacteriales</taxon>
        <taxon>Heliobacteriaceae</taxon>
        <taxon>Heliorestis</taxon>
    </lineage>
</organism>
<dbReference type="GO" id="GO:0033281">
    <property type="term" value="C:TAT protein transport complex"/>
    <property type="evidence" value="ECO:0007669"/>
    <property type="project" value="UniProtKB-UniRule"/>
</dbReference>
<comment type="similarity">
    <text evidence="9">Belongs to the TatA/E family.</text>
</comment>
<evidence type="ECO:0000256" key="3">
    <source>
        <dbReference type="ARBA" id="ARBA00022475"/>
    </source>
</evidence>
<dbReference type="HAMAP" id="MF_00236">
    <property type="entry name" value="TatA_E"/>
    <property type="match status" value="1"/>
</dbReference>
<keyword evidence="5 9" id="KW-0653">Protein transport</keyword>
<evidence type="ECO:0000256" key="6">
    <source>
        <dbReference type="ARBA" id="ARBA00022989"/>
    </source>
</evidence>
<keyword evidence="6 9" id="KW-1133">Transmembrane helix</keyword>
<dbReference type="Proteomes" id="UP000468766">
    <property type="component" value="Unassembled WGS sequence"/>
</dbReference>
<feature type="transmembrane region" description="Helical" evidence="9">
    <location>
        <begin position="12"/>
        <end position="39"/>
    </location>
</feature>
<dbReference type="GO" id="GO:0008320">
    <property type="term" value="F:protein transmembrane transporter activity"/>
    <property type="evidence" value="ECO:0007669"/>
    <property type="project" value="UniProtKB-UniRule"/>
</dbReference>
<comment type="function">
    <text evidence="9">Part of the twin-arginine translocation (Tat) system that transports large folded proteins containing a characteristic twin-arginine motif in their signal peptide across membranes. TatA could form the protein-conducting channel of the Tat system.</text>
</comment>
<keyword evidence="2 9" id="KW-0813">Transport</keyword>
<protein>
    <recommendedName>
        <fullName evidence="9">Sec-independent protein translocase protein TatA</fullName>
    </recommendedName>
</protein>
<dbReference type="Pfam" id="PF02416">
    <property type="entry name" value="TatA_B_E"/>
    <property type="match status" value="1"/>
</dbReference>
<name>A0A6I0F0P7_9FIRM</name>
<keyword evidence="8 9" id="KW-0472">Membrane</keyword>
<dbReference type="AlphaFoldDB" id="A0A6I0F0P7"/>
<sequence length="89" mass="9973">MLLLASSILRKAGIHLFTFGYFLSPAQWLLVVALVLIFFGAKRLPEIGRALGKSLKEFKEEVTPEKTPGDKAKEVEARVVDEEKKESNK</sequence>
<dbReference type="InterPro" id="IPR006312">
    <property type="entry name" value="TatA/E"/>
</dbReference>
<keyword evidence="12" id="KW-1185">Reference proteome</keyword>
<dbReference type="PANTHER" id="PTHR42982:SF1">
    <property type="entry name" value="SEC-INDEPENDENT PROTEIN TRANSLOCASE PROTEIN TATA"/>
    <property type="match status" value="1"/>
</dbReference>
<keyword evidence="4 9" id="KW-0812">Transmembrane</keyword>
<dbReference type="GO" id="GO:0043953">
    <property type="term" value="P:protein transport by the Tat complex"/>
    <property type="evidence" value="ECO:0007669"/>
    <property type="project" value="UniProtKB-UniRule"/>
</dbReference>
<dbReference type="PANTHER" id="PTHR42982">
    <property type="entry name" value="SEC-INDEPENDENT PROTEIN TRANSLOCASE PROTEIN TATA"/>
    <property type="match status" value="1"/>
</dbReference>
<comment type="subunit">
    <text evidence="9">Forms a complex with TatC.</text>
</comment>
<keyword evidence="3 9" id="KW-1003">Cell membrane</keyword>
<evidence type="ECO:0000313" key="12">
    <source>
        <dbReference type="Proteomes" id="UP000468766"/>
    </source>
</evidence>